<dbReference type="EMBL" id="NCKW01011059">
    <property type="protein sequence ID" value="POM64721.1"/>
    <property type="molecule type" value="Genomic_DNA"/>
</dbReference>
<organism evidence="1 2">
    <name type="scientific">Phytophthora palmivora</name>
    <dbReference type="NCBI Taxonomy" id="4796"/>
    <lineage>
        <taxon>Eukaryota</taxon>
        <taxon>Sar</taxon>
        <taxon>Stramenopiles</taxon>
        <taxon>Oomycota</taxon>
        <taxon>Peronosporomycetes</taxon>
        <taxon>Peronosporales</taxon>
        <taxon>Peronosporaceae</taxon>
        <taxon>Phytophthora</taxon>
    </lineage>
</organism>
<sequence length="357" mass="39387">MDQGKFAHLTDAQFESVRKMAGIIRGDALRSLAVATPAEQVELIEAFDTYGQGFIAQVQGLQGPVTELKPAQPKPLRLKVNLRREGGKEPPFWVREVELAMEAALILTKQLLVAFVLFSLSAWLALRRPGCTRARRRRRVALQPGLRYTNNPEFRQCSHFLACKQGEREQHEYITEMRVLAASLIGNPLPEHIKVVMSILHAVVPRTSVHNGGRSRSPSKRSTATDTLIFLRQCDKATGHQQDAVQETPGIGASTGPVAMELDMTVQSAIHCYGFGKLGFMWEGKGNSAHHGGLSPECLVALETKKKSDDRRKVRGYGDSFRILTVSGASTNFAQRQMVASNSDKFVNALREGEGRG</sequence>
<gene>
    <name evidence="1" type="ORF">PHPALM_19721</name>
</gene>
<name>A0A2P4XGP9_9STRA</name>
<protein>
    <submittedName>
        <fullName evidence="1">Gag protein</fullName>
    </submittedName>
</protein>
<reference evidence="1 2" key="1">
    <citation type="journal article" date="2017" name="Genome Biol. Evol.">
        <title>Phytophthora megakarya and P. palmivora, closely related causal agents of cacao black pod rot, underwent increases in genome sizes and gene numbers by different mechanisms.</title>
        <authorList>
            <person name="Ali S.S."/>
            <person name="Shao J."/>
            <person name="Lary D.J."/>
            <person name="Kronmiller B."/>
            <person name="Shen D."/>
            <person name="Strem M.D."/>
            <person name="Amoako-Attah I."/>
            <person name="Akrofi A.Y."/>
            <person name="Begoude B.A."/>
            <person name="Ten Hoopen G.M."/>
            <person name="Coulibaly K."/>
            <person name="Kebe B.I."/>
            <person name="Melnick R.L."/>
            <person name="Guiltinan M.J."/>
            <person name="Tyler B.M."/>
            <person name="Meinhardt L.W."/>
            <person name="Bailey B.A."/>
        </authorList>
    </citation>
    <scope>NUCLEOTIDE SEQUENCE [LARGE SCALE GENOMIC DNA]</scope>
    <source>
        <strain evidence="2">sbr112.9</strain>
    </source>
</reference>
<comment type="caution">
    <text evidence="1">The sequence shown here is derived from an EMBL/GenBank/DDBJ whole genome shotgun (WGS) entry which is preliminary data.</text>
</comment>
<dbReference type="AlphaFoldDB" id="A0A2P4XGP9"/>
<dbReference type="Proteomes" id="UP000237271">
    <property type="component" value="Unassembled WGS sequence"/>
</dbReference>
<evidence type="ECO:0000313" key="1">
    <source>
        <dbReference type="EMBL" id="POM64721.1"/>
    </source>
</evidence>
<accession>A0A2P4XGP9</accession>
<evidence type="ECO:0000313" key="2">
    <source>
        <dbReference type="Proteomes" id="UP000237271"/>
    </source>
</evidence>
<dbReference type="OrthoDB" id="8034694at2759"/>
<proteinExistence type="predicted"/>
<keyword evidence="2" id="KW-1185">Reference proteome</keyword>